<name>A0AA36BS91_OCTVU</name>
<accession>A0AA36BS91</accession>
<dbReference type="PROSITE" id="PS51465">
    <property type="entry name" value="KAZAL_2"/>
    <property type="match status" value="1"/>
</dbReference>
<feature type="region of interest" description="Disordered" evidence="4">
    <location>
        <begin position="180"/>
        <end position="241"/>
    </location>
</feature>
<dbReference type="Pfam" id="PF07648">
    <property type="entry name" value="Kazal_2"/>
    <property type="match status" value="1"/>
</dbReference>
<dbReference type="GO" id="GO:0030154">
    <property type="term" value="P:cell differentiation"/>
    <property type="evidence" value="ECO:0007669"/>
    <property type="project" value="TreeGrafter"/>
</dbReference>
<protein>
    <submittedName>
        <fullName evidence="6">Follistatin-related protein 3-like</fullName>
    </submittedName>
</protein>
<evidence type="ECO:0000256" key="1">
    <source>
        <dbReference type="ARBA" id="ARBA00022690"/>
    </source>
</evidence>
<reference evidence="6" key="1">
    <citation type="submission" date="2023-08" db="EMBL/GenBank/DDBJ databases">
        <authorList>
            <person name="Alioto T."/>
            <person name="Alioto T."/>
            <person name="Gomez Garrido J."/>
        </authorList>
    </citation>
    <scope>NUCLEOTIDE SEQUENCE</scope>
</reference>
<dbReference type="GO" id="GO:0005576">
    <property type="term" value="C:extracellular region"/>
    <property type="evidence" value="ECO:0007669"/>
    <property type="project" value="TreeGrafter"/>
</dbReference>
<feature type="compositionally biased region" description="Basic and acidic residues" evidence="4">
    <location>
        <begin position="232"/>
        <end position="241"/>
    </location>
</feature>
<keyword evidence="2" id="KW-0722">Serine protease inhibitor</keyword>
<evidence type="ECO:0000313" key="6">
    <source>
        <dbReference type="EMBL" id="CAI9739653.1"/>
    </source>
</evidence>
<dbReference type="InterPro" id="IPR050653">
    <property type="entry name" value="Prot_Inhib_GrowthFact_Antg"/>
</dbReference>
<keyword evidence="1" id="KW-0646">Protease inhibitor</keyword>
<keyword evidence="7" id="KW-1185">Reference proteome</keyword>
<evidence type="ECO:0000256" key="3">
    <source>
        <dbReference type="ARBA" id="ARBA00023157"/>
    </source>
</evidence>
<dbReference type="SMART" id="SM00280">
    <property type="entry name" value="KAZAL"/>
    <property type="match status" value="1"/>
</dbReference>
<evidence type="ECO:0000256" key="2">
    <source>
        <dbReference type="ARBA" id="ARBA00022900"/>
    </source>
</evidence>
<keyword evidence="3" id="KW-1015">Disulfide bond</keyword>
<dbReference type="InterPro" id="IPR036058">
    <property type="entry name" value="Kazal_dom_sf"/>
</dbReference>
<dbReference type="Gene3D" id="3.30.60.30">
    <property type="match status" value="1"/>
</dbReference>
<dbReference type="EMBL" id="OX597836">
    <property type="protein sequence ID" value="CAI9739653.1"/>
    <property type="molecule type" value="Genomic_DNA"/>
</dbReference>
<proteinExistence type="predicted"/>
<feature type="compositionally biased region" description="Low complexity" evidence="4">
    <location>
        <begin position="184"/>
        <end position="195"/>
    </location>
</feature>
<dbReference type="Proteomes" id="UP001162480">
    <property type="component" value="Chromosome 23"/>
</dbReference>
<evidence type="ECO:0000313" key="7">
    <source>
        <dbReference type="Proteomes" id="UP001162480"/>
    </source>
</evidence>
<dbReference type="CDD" id="cd00104">
    <property type="entry name" value="KAZAL_FS"/>
    <property type="match status" value="1"/>
</dbReference>
<gene>
    <name evidence="6" type="ORF">OCTVUL_1B012126</name>
</gene>
<dbReference type="PANTHER" id="PTHR10913">
    <property type="entry name" value="FOLLISTATIN-RELATED"/>
    <property type="match status" value="1"/>
</dbReference>
<dbReference type="SUPFAM" id="SSF100895">
    <property type="entry name" value="Kazal-type serine protease inhibitors"/>
    <property type="match status" value="1"/>
</dbReference>
<sequence length="241" mass="27789">MEYFTGHSVLLAASTHYGPQRLKSSRMFSLVTLSTVLQLLLLLLLGCIQTTDAGQLLSRGCELKCKNCPQLQFCTGEVVKDHCGCCQVCSSDLYQPHVRLTPLPNKNNACEKVKCPKFKVCKINLQGLPLCSCPSIYMCRRRRREVCGDDFTTYKSRCHMRVAACVADRKIRVVSKGSCQIAGPSSTQDSPSSSQWHKSKNTKNTKKRKKRKRNKRRQRKKSKKRNRRRREHTVWRDYRRF</sequence>
<feature type="compositionally biased region" description="Basic residues" evidence="4">
    <location>
        <begin position="197"/>
        <end position="231"/>
    </location>
</feature>
<evidence type="ECO:0000259" key="5">
    <source>
        <dbReference type="PROSITE" id="PS51465"/>
    </source>
</evidence>
<organism evidence="6 7">
    <name type="scientific">Octopus vulgaris</name>
    <name type="common">Common octopus</name>
    <dbReference type="NCBI Taxonomy" id="6645"/>
    <lineage>
        <taxon>Eukaryota</taxon>
        <taxon>Metazoa</taxon>
        <taxon>Spiralia</taxon>
        <taxon>Lophotrochozoa</taxon>
        <taxon>Mollusca</taxon>
        <taxon>Cephalopoda</taxon>
        <taxon>Coleoidea</taxon>
        <taxon>Octopodiformes</taxon>
        <taxon>Octopoda</taxon>
        <taxon>Incirrata</taxon>
        <taxon>Octopodidae</taxon>
        <taxon>Octopus</taxon>
    </lineage>
</organism>
<dbReference type="PANTHER" id="PTHR10913:SF45">
    <property type="entry name" value="FOLLISTATIN, ISOFORM A-RELATED"/>
    <property type="match status" value="1"/>
</dbReference>
<dbReference type="GO" id="GO:0004867">
    <property type="term" value="F:serine-type endopeptidase inhibitor activity"/>
    <property type="evidence" value="ECO:0007669"/>
    <property type="project" value="UniProtKB-KW"/>
</dbReference>
<dbReference type="AlphaFoldDB" id="A0AA36BS91"/>
<dbReference type="InterPro" id="IPR002350">
    <property type="entry name" value="Kazal_dom"/>
</dbReference>
<feature type="domain" description="Kazal-like" evidence="5">
    <location>
        <begin position="116"/>
        <end position="181"/>
    </location>
</feature>
<evidence type="ECO:0000256" key="4">
    <source>
        <dbReference type="SAM" id="MobiDB-lite"/>
    </source>
</evidence>